<dbReference type="PANTHER" id="PTHR23023">
    <property type="entry name" value="DIMETHYLANILINE MONOOXYGENASE"/>
    <property type="match status" value="1"/>
</dbReference>
<accession>A0A0D2JP65</accession>
<dbReference type="Gene3D" id="3.50.50.60">
    <property type="entry name" value="FAD/NAD(P)-binding domain"/>
    <property type="match status" value="2"/>
</dbReference>
<dbReference type="AlphaFoldDB" id="A0A0D2JP65"/>
<dbReference type="InterPro" id="IPR036188">
    <property type="entry name" value="FAD/NAD-bd_sf"/>
</dbReference>
<dbReference type="GeneID" id="27714809"/>
<dbReference type="InterPro" id="IPR050346">
    <property type="entry name" value="FMO-like"/>
</dbReference>
<dbReference type="VEuPathDB" id="FungiDB:Z520_09063"/>
<dbReference type="SUPFAM" id="SSF51905">
    <property type="entry name" value="FAD/NAD(P)-binding domain"/>
    <property type="match status" value="2"/>
</dbReference>
<evidence type="ECO:0000256" key="2">
    <source>
        <dbReference type="ARBA" id="ARBA00022827"/>
    </source>
</evidence>
<keyword evidence="3" id="KW-0560">Oxidoreductase</keyword>
<dbReference type="EMBL" id="KN848083">
    <property type="protein sequence ID" value="KIX95147.1"/>
    <property type="molecule type" value="Genomic_DNA"/>
</dbReference>
<reference evidence="4 5" key="1">
    <citation type="submission" date="2015-01" db="EMBL/GenBank/DDBJ databases">
        <title>The Genome Sequence of Fonsecaea multimorphosa CBS 102226.</title>
        <authorList>
            <consortium name="The Broad Institute Genomics Platform"/>
            <person name="Cuomo C."/>
            <person name="de Hoog S."/>
            <person name="Gorbushina A."/>
            <person name="Stielow B."/>
            <person name="Teixiera M."/>
            <person name="Abouelleil A."/>
            <person name="Chapman S.B."/>
            <person name="Priest M."/>
            <person name="Young S.K."/>
            <person name="Wortman J."/>
            <person name="Nusbaum C."/>
            <person name="Birren B."/>
        </authorList>
    </citation>
    <scope>NUCLEOTIDE SEQUENCE [LARGE SCALE GENOMIC DNA]</scope>
    <source>
        <strain evidence="4 5">CBS 102226</strain>
    </source>
</reference>
<keyword evidence="5" id="KW-1185">Reference proteome</keyword>
<evidence type="ECO:0000256" key="1">
    <source>
        <dbReference type="ARBA" id="ARBA00022630"/>
    </source>
</evidence>
<evidence type="ECO:0008006" key="6">
    <source>
        <dbReference type="Google" id="ProtNLM"/>
    </source>
</evidence>
<name>A0A0D2JP65_9EURO</name>
<gene>
    <name evidence="4" type="ORF">Z520_09063</name>
</gene>
<keyword evidence="1" id="KW-0285">Flavoprotein</keyword>
<evidence type="ECO:0000313" key="4">
    <source>
        <dbReference type="EMBL" id="KIX95147.1"/>
    </source>
</evidence>
<dbReference type="OrthoDB" id="2915840at2759"/>
<keyword evidence="2" id="KW-0274">FAD</keyword>
<organism evidence="4 5">
    <name type="scientific">Fonsecaea multimorphosa CBS 102226</name>
    <dbReference type="NCBI Taxonomy" id="1442371"/>
    <lineage>
        <taxon>Eukaryota</taxon>
        <taxon>Fungi</taxon>
        <taxon>Dikarya</taxon>
        <taxon>Ascomycota</taxon>
        <taxon>Pezizomycotina</taxon>
        <taxon>Eurotiomycetes</taxon>
        <taxon>Chaetothyriomycetidae</taxon>
        <taxon>Chaetothyriales</taxon>
        <taxon>Herpotrichiellaceae</taxon>
        <taxon>Fonsecaea</taxon>
    </lineage>
</organism>
<evidence type="ECO:0000313" key="5">
    <source>
        <dbReference type="Proteomes" id="UP000053411"/>
    </source>
</evidence>
<evidence type="ECO:0000256" key="3">
    <source>
        <dbReference type="ARBA" id="ARBA00023002"/>
    </source>
</evidence>
<dbReference type="Proteomes" id="UP000053411">
    <property type="component" value="Unassembled WGS sequence"/>
</dbReference>
<dbReference type="RefSeq" id="XP_016629270.1">
    <property type="nucleotide sequence ID" value="XM_016779559.1"/>
</dbReference>
<dbReference type="GO" id="GO:0016491">
    <property type="term" value="F:oxidoreductase activity"/>
    <property type="evidence" value="ECO:0007669"/>
    <property type="project" value="UniProtKB-KW"/>
</dbReference>
<proteinExistence type="predicted"/>
<dbReference type="Pfam" id="PF13738">
    <property type="entry name" value="Pyr_redox_3"/>
    <property type="match status" value="1"/>
</dbReference>
<protein>
    <recommendedName>
        <fullName evidence="6">FAD/NAD(P)-binding domain-containing protein</fullName>
    </recommendedName>
</protein>
<sequence length="574" mass="64810">MYDLVIVGAGIHGLIMAKTYLDVYPAAQLLILDSAESIGGTWSSNRLYPGLHSNNLVGSYEYSDFPLDRVTLGINTGEHIPGSKLHQYLQAFAAEFDLTRRTKLKSKVEIVERLSPNEWKVSYRDASNPVESVVTNKLVIATGLTNNPFIPQFPGQDSFEAPVFHVRHLKDRVDGLLKSARNVILLGGSKSSYDVAYTLASQGVTVDWIIRESGHGANWMSPSLVTPFKKRLEGLVGVRFFTWFSPCIWGAQDGFAWIRNMLHGTWVGRFFVDRFWGILTADLDERTGYNKHPETAKLRPKLPTFWHASSLSILNYPTDIFEYVRDGAIKVHVADIDHLSKGTAHLSNGTTVSADALICSTGWHHKPSMRFLPEGIDAELGIPHNSSEPESKLVSRADKEILGRFPRLKDQPEAYQNYKPLQPAKDEAVVNQRPFRLYRFIVPAGSINDPSIAFLGILLTIHTVPVAQAQALWITAYLNNQLSAQRLSSTKSFDPDVVAYEAILQTQFGKWRYPGAFGKQFPDFVFDAVPYMDMLLRDLGLRFRRKKTWWAEIWYPYGPEDYKGLVDEWRIKVS</sequence>